<proteinExistence type="predicted"/>
<feature type="compositionally biased region" description="Polar residues" evidence="1">
    <location>
        <begin position="283"/>
        <end position="297"/>
    </location>
</feature>
<accession>A0A8H6Y3H4</accession>
<sequence length="391" mass="41364">MTSVLIDDSDSLVQYNSPGGWIVTGVVHEFELTTHASATPGDTATLAFKGTSISVYGSIADGESRLNFSIDGVVVGSYQAPEVDHAIHNLLFWTSPVLEEASHQLVVTVDQESSTDSSHRGIFLDYFIYNTTSAAGKTVLFDDNDASLAYSPDWQANTDSDSSLQGTEHVSTSAGAWVSLSFEGTQISLYGPSGQNGLQASVVIDGSDSQSGVITRPKKQSQLFTSSVLPLGHHIMNVTLLTGDSTAIDYFLVASTLGPPTTVTTLPLTGTSVSLPPSPSTPASDGTQTPVSSSLVPSHGSKASSIAAIVGGAVGGLALLLLVLVAVLMWGRRSRRVNQLAFDHPATSVPHPWAGKRGSVTSMITLTEDDDSQRPRNFEKQRPASRYIYYE</sequence>
<dbReference type="Gene3D" id="2.60.120.260">
    <property type="entry name" value="Galactose-binding domain-like"/>
    <property type="match status" value="2"/>
</dbReference>
<dbReference type="EMBL" id="JACAZI010000009">
    <property type="protein sequence ID" value="KAF7351992.1"/>
    <property type="molecule type" value="Genomic_DNA"/>
</dbReference>
<organism evidence="3 4">
    <name type="scientific">Mycena venus</name>
    <dbReference type="NCBI Taxonomy" id="2733690"/>
    <lineage>
        <taxon>Eukaryota</taxon>
        <taxon>Fungi</taxon>
        <taxon>Dikarya</taxon>
        <taxon>Basidiomycota</taxon>
        <taxon>Agaricomycotina</taxon>
        <taxon>Agaricomycetes</taxon>
        <taxon>Agaricomycetidae</taxon>
        <taxon>Agaricales</taxon>
        <taxon>Marasmiineae</taxon>
        <taxon>Mycenaceae</taxon>
        <taxon>Mycena</taxon>
    </lineage>
</organism>
<comment type="caution">
    <text evidence="3">The sequence shown here is derived from an EMBL/GenBank/DDBJ whole genome shotgun (WGS) entry which is preliminary data.</text>
</comment>
<reference evidence="3" key="1">
    <citation type="submission" date="2020-05" db="EMBL/GenBank/DDBJ databases">
        <title>Mycena genomes resolve the evolution of fungal bioluminescence.</title>
        <authorList>
            <person name="Tsai I.J."/>
        </authorList>
    </citation>
    <scope>NUCLEOTIDE SEQUENCE</scope>
    <source>
        <strain evidence="3">CCC161011</strain>
    </source>
</reference>
<evidence type="ECO:0008006" key="5">
    <source>
        <dbReference type="Google" id="ProtNLM"/>
    </source>
</evidence>
<dbReference type="Proteomes" id="UP000620124">
    <property type="component" value="Unassembled WGS sequence"/>
</dbReference>
<dbReference type="OrthoDB" id="3265734at2759"/>
<feature type="transmembrane region" description="Helical" evidence="2">
    <location>
        <begin position="306"/>
        <end position="330"/>
    </location>
</feature>
<evidence type="ECO:0000313" key="3">
    <source>
        <dbReference type="EMBL" id="KAF7351992.1"/>
    </source>
</evidence>
<dbReference type="AlphaFoldDB" id="A0A8H6Y3H4"/>
<keyword evidence="4" id="KW-1185">Reference proteome</keyword>
<evidence type="ECO:0000256" key="2">
    <source>
        <dbReference type="SAM" id="Phobius"/>
    </source>
</evidence>
<name>A0A8H6Y3H4_9AGAR</name>
<evidence type="ECO:0000313" key="4">
    <source>
        <dbReference type="Proteomes" id="UP000620124"/>
    </source>
</evidence>
<feature type="region of interest" description="Disordered" evidence="1">
    <location>
        <begin position="268"/>
        <end position="297"/>
    </location>
</feature>
<gene>
    <name evidence="3" type="ORF">MVEN_01161400</name>
</gene>
<keyword evidence="2" id="KW-0812">Transmembrane</keyword>
<protein>
    <recommendedName>
        <fullName evidence="5">Transmembrane protein</fullName>
    </recommendedName>
</protein>
<keyword evidence="2" id="KW-0472">Membrane</keyword>
<evidence type="ECO:0000256" key="1">
    <source>
        <dbReference type="SAM" id="MobiDB-lite"/>
    </source>
</evidence>
<keyword evidence="2" id="KW-1133">Transmembrane helix</keyword>